<feature type="region of interest" description="Disordered" evidence="1">
    <location>
        <begin position="174"/>
        <end position="204"/>
    </location>
</feature>
<protein>
    <submittedName>
        <fullName evidence="2">Uncharacterized protein</fullName>
    </submittedName>
</protein>
<dbReference type="EMBL" id="JFFI01001082">
    <property type="protein sequence ID" value="KXH63439.1"/>
    <property type="molecule type" value="Genomic_DNA"/>
</dbReference>
<accession>A0A135USS1</accession>
<dbReference type="OrthoDB" id="4812675at2759"/>
<proteinExistence type="predicted"/>
<gene>
    <name evidence="2" type="ORF">CSAL01_04553</name>
</gene>
<comment type="caution">
    <text evidence="2">The sequence shown here is derived from an EMBL/GenBank/DDBJ whole genome shotgun (WGS) entry which is preliminary data.</text>
</comment>
<evidence type="ECO:0000313" key="3">
    <source>
        <dbReference type="Proteomes" id="UP000070121"/>
    </source>
</evidence>
<reference evidence="2 3" key="1">
    <citation type="submission" date="2014-02" db="EMBL/GenBank/DDBJ databases">
        <title>The genome sequence of Colletotrichum salicis CBS 607.94.</title>
        <authorList>
            <person name="Baroncelli R."/>
            <person name="Thon M.R."/>
        </authorList>
    </citation>
    <scope>NUCLEOTIDE SEQUENCE [LARGE SCALE GENOMIC DNA]</scope>
    <source>
        <strain evidence="2 3">CBS 607.94</strain>
    </source>
</reference>
<evidence type="ECO:0000313" key="2">
    <source>
        <dbReference type="EMBL" id="KXH63439.1"/>
    </source>
</evidence>
<keyword evidence="3" id="KW-1185">Reference proteome</keyword>
<sequence length="204" mass="22606">MPSFSCQPRKITQESATEDPYYDVIFKYCDVKDSDSAKAKWEAVLYIETKDLKQVLRKGLVISEDNIQPQSDCITIEKCLEYLREEGWIYARRYILSGKSCGGWTAHLAVGADEISLLAKFRLGDLIGHVIEGAALNNEGFLVHRYPVRYRALGAGESSEAWWPLLVTILPRKSEVSESGDSVNGEAGGVKDGATAPDEKTKKG</sequence>
<dbReference type="AlphaFoldDB" id="A0A135USS1"/>
<dbReference type="Proteomes" id="UP000070121">
    <property type="component" value="Unassembled WGS sequence"/>
</dbReference>
<evidence type="ECO:0000256" key="1">
    <source>
        <dbReference type="SAM" id="MobiDB-lite"/>
    </source>
</evidence>
<name>A0A135USS1_9PEZI</name>
<organism evidence="2 3">
    <name type="scientific">Colletotrichum salicis</name>
    <dbReference type="NCBI Taxonomy" id="1209931"/>
    <lineage>
        <taxon>Eukaryota</taxon>
        <taxon>Fungi</taxon>
        <taxon>Dikarya</taxon>
        <taxon>Ascomycota</taxon>
        <taxon>Pezizomycotina</taxon>
        <taxon>Sordariomycetes</taxon>
        <taxon>Hypocreomycetidae</taxon>
        <taxon>Glomerellales</taxon>
        <taxon>Glomerellaceae</taxon>
        <taxon>Colletotrichum</taxon>
        <taxon>Colletotrichum acutatum species complex</taxon>
    </lineage>
</organism>